<dbReference type="PANTHER" id="PTHR34984:SF1">
    <property type="entry name" value="CARBON STORAGE REGULATOR"/>
    <property type="match status" value="1"/>
</dbReference>
<comment type="subcellular location">
    <subcellularLocation>
        <location evidence="4">Cytoplasm</location>
    </subcellularLocation>
</comment>
<evidence type="ECO:0000256" key="5">
    <source>
        <dbReference type="SAM" id="MobiDB-lite"/>
    </source>
</evidence>
<accession>A0A7V8VDQ4</accession>
<sequence>MLVLTRRQGESIVIGNDIKITVVSLGPGRVKLGIEAPPQVRVDREEIHARIVQEQSADVLAAVASEATEDGNGPNTSQLSKTEVFSSVPRKPR</sequence>
<dbReference type="Gene3D" id="2.60.40.4380">
    <property type="entry name" value="Translational regulator CsrA"/>
    <property type="match status" value="1"/>
</dbReference>
<organism evidence="6 7">
    <name type="scientific">Thermogemmata fonticola</name>
    <dbReference type="NCBI Taxonomy" id="2755323"/>
    <lineage>
        <taxon>Bacteria</taxon>
        <taxon>Pseudomonadati</taxon>
        <taxon>Planctomycetota</taxon>
        <taxon>Planctomycetia</taxon>
        <taxon>Gemmatales</taxon>
        <taxon>Gemmataceae</taxon>
        <taxon>Thermogemmata</taxon>
    </lineage>
</organism>
<keyword evidence="2 4" id="KW-0810">Translation regulation</keyword>
<evidence type="ECO:0000256" key="3">
    <source>
        <dbReference type="ARBA" id="ARBA00022884"/>
    </source>
</evidence>
<name>A0A7V8VDQ4_9BACT</name>
<dbReference type="GO" id="GO:0048027">
    <property type="term" value="F:mRNA 5'-UTR binding"/>
    <property type="evidence" value="ECO:0007669"/>
    <property type="project" value="UniProtKB-UniRule"/>
</dbReference>
<feature type="compositionally biased region" description="Polar residues" evidence="5">
    <location>
        <begin position="73"/>
        <end position="85"/>
    </location>
</feature>
<gene>
    <name evidence="4 6" type="primary">csrA</name>
    <name evidence="6" type="ORF">H0921_07250</name>
</gene>
<evidence type="ECO:0000313" key="7">
    <source>
        <dbReference type="Proteomes" id="UP000542342"/>
    </source>
</evidence>
<dbReference type="Proteomes" id="UP000542342">
    <property type="component" value="Unassembled WGS sequence"/>
</dbReference>
<comment type="function">
    <text evidence="4">A translational regulator that binds mRNA to regulate translation initiation and/or mRNA stability. Usually binds in the 5'-UTR at or near the Shine-Dalgarno sequence preventing ribosome-binding, thus repressing translation. Its main target seems to be the major flagellin gene, while its function is anatagonized by FliW.</text>
</comment>
<keyword evidence="4" id="KW-0678">Repressor</keyword>
<proteinExistence type="inferred from homology"/>
<comment type="caution">
    <text evidence="6">The sequence shown here is derived from an EMBL/GenBank/DDBJ whole genome shotgun (WGS) entry which is preliminary data.</text>
</comment>
<dbReference type="PANTHER" id="PTHR34984">
    <property type="entry name" value="CARBON STORAGE REGULATOR"/>
    <property type="match status" value="1"/>
</dbReference>
<feature type="region of interest" description="Disordered" evidence="5">
    <location>
        <begin position="65"/>
        <end position="93"/>
    </location>
</feature>
<dbReference type="SUPFAM" id="SSF117130">
    <property type="entry name" value="CsrA-like"/>
    <property type="match status" value="1"/>
</dbReference>
<keyword evidence="3 4" id="KW-0694">RNA-binding</keyword>
<evidence type="ECO:0000313" key="6">
    <source>
        <dbReference type="EMBL" id="MBA2225955.1"/>
    </source>
</evidence>
<dbReference type="EMBL" id="JACEFB010000003">
    <property type="protein sequence ID" value="MBA2225955.1"/>
    <property type="molecule type" value="Genomic_DNA"/>
</dbReference>
<dbReference type="InterPro" id="IPR036107">
    <property type="entry name" value="CsrA_sf"/>
</dbReference>
<dbReference type="NCBIfam" id="TIGR00202">
    <property type="entry name" value="csrA"/>
    <property type="match status" value="1"/>
</dbReference>
<dbReference type="NCBIfam" id="NF002469">
    <property type="entry name" value="PRK01712.1"/>
    <property type="match status" value="1"/>
</dbReference>
<evidence type="ECO:0000256" key="2">
    <source>
        <dbReference type="ARBA" id="ARBA00022845"/>
    </source>
</evidence>
<evidence type="ECO:0000256" key="4">
    <source>
        <dbReference type="HAMAP-Rule" id="MF_00167"/>
    </source>
</evidence>
<dbReference type="Pfam" id="PF02599">
    <property type="entry name" value="CsrA"/>
    <property type="match status" value="1"/>
</dbReference>
<dbReference type="InterPro" id="IPR003751">
    <property type="entry name" value="CsrA"/>
</dbReference>
<dbReference type="GO" id="GO:0006109">
    <property type="term" value="P:regulation of carbohydrate metabolic process"/>
    <property type="evidence" value="ECO:0007669"/>
    <property type="project" value="InterPro"/>
</dbReference>
<dbReference type="GO" id="GO:0005829">
    <property type="term" value="C:cytosol"/>
    <property type="evidence" value="ECO:0007669"/>
    <property type="project" value="TreeGrafter"/>
</dbReference>
<dbReference type="HAMAP" id="MF_00167">
    <property type="entry name" value="CsrA"/>
    <property type="match status" value="1"/>
</dbReference>
<dbReference type="GO" id="GO:1902208">
    <property type="term" value="P:regulation of bacterial-type flagellum assembly"/>
    <property type="evidence" value="ECO:0007669"/>
    <property type="project" value="UniProtKB-UniRule"/>
</dbReference>
<dbReference type="RefSeq" id="WP_194537379.1">
    <property type="nucleotide sequence ID" value="NZ_JACEFB010000003.1"/>
</dbReference>
<dbReference type="GO" id="GO:0006402">
    <property type="term" value="P:mRNA catabolic process"/>
    <property type="evidence" value="ECO:0007669"/>
    <property type="project" value="InterPro"/>
</dbReference>
<comment type="similarity">
    <text evidence="4">Belongs to the CsrA/RsmA family.</text>
</comment>
<comment type="subunit">
    <text evidence="4">Homodimer; the beta-strands of each monomer intercalate to form a hydrophobic core, while the alpha-helices form wings that extend away from the core.</text>
</comment>
<dbReference type="GO" id="GO:0045947">
    <property type="term" value="P:negative regulation of translational initiation"/>
    <property type="evidence" value="ECO:0007669"/>
    <property type="project" value="UniProtKB-UniRule"/>
</dbReference>
<evidence type="ECO:0000256" key="1">
    <source>
        <dbReference type="ARBA" id="ARBA00022490"/>
    </source>
</evidence>
<keyword evidence="4" id="KW-1005">Bacterial flagellum biogenesis</keyword>
<keyword evidence="1 4" id="KW-0963">Cytoplasm</keyword>
<dbReference type="GO" id="GO:0044781">
    <property type="term" value="P:bacterial-type flagellum organization"/>
    <property type="evidence" value="ECO:0007669"/>
    <property type="project" value="UniProtKB-KW"/>
</dbReference>
<keyword evidence="7" id="KW-1185">Reference proteome</keyword>
<protein>
    <recommendedName>
        <fullName evidence="4">Translational regulator CsrA</fullName>
    </recommendedName>
</protein>
<reference evidence="6 7" key="1">
    <citation type="submission" date="2020-07" db="EMBL/GenBank/DDBJ databases">
        <title>Thermogemmata thermophila gen. nov., sp. nov., a novel moderate thermophilic planctomycete from a Kamchatka hot spring.</title>
        <authorList>
            <person name="Elcheninov A.G."/>
            <person name="Podosokorskaya O.A."/>
            <person name="Kovaleva O.L."/>
            <person name="Novikov A."/>
            <person name="Bonch-Osmolovskaya E.A."/>
            <person name="Toshchakov S.V."/>
            <person name="Kublanov I.V."/>
        </authorList>
    </citation>
    <scope>NUCLEOTIDE SEQUENCE [LARGE SCALE GENOMIC DNA]</scope>
    <source>
        <strain evidence="6 7">2918</strain>
    </source>
</reference>
<dbReference type="AlphaFoldDB" id="A0A7V8VDQ4"/>